<dbReference type="GO" id="GO:0071555">
    <property type="term" value="P:cell wall organization"/>
    <property type="evidence" value="ECO:0007669"/>
    <property type="project" value="UniProtKB-KW"/>
</dbReference>
<comment type="catalytic activity">
    <reaction evidence="7">
        <text>a peptidoglycan chain = a peptidoglycan chain with N-acetyl-1,6-anhydromuramyl-[peptide] at the reducing end + a peptidoglycan chain with N-acetylglucosamine at the non-reducing end.</text>
        <dbReference type="EC" id="4.2.2.29"/>
    </reaction>
</comment>
<dbReference type="AlphaFoldDB" id="A0A0N8GHA4"/>
<dbReference type="GO" id="GO:0008932">
    <property type="term" value="F:lytic endotransglycosylase activity"/>
    <property type="evidence" value="ECO:0007669"/>
    <property type="project" value="UniProtKB-UniRule"/>
</dbReference>
<evidence type="ECO:0000256" key="3">
    <source>
        <dbReference type="ARBA" id="ARBA00022989"/>
    </source>
</evidence>
<comment type="caution">
    <text evidence="8">The sequence shown here is derived from an EMBL/GenBank/DDBJ whole genome shotgun (WGS) entry which is preliminary data.</text>
</comment>
<keyword evidence="2 7" id="KW-0812">Transmembrane</keyword>
<evidence type="ECO:0000313" key="9">
    <source>
        <dbReference type="Proteomes" id="UP000050398"/>
    </source>
</evidence>
<dbReference type="Gene3D" id="3.30.160.60">
    <property type="entry name" value="Classic Zinc Finger"/>
    <property type="match status" value="1"/>
</dbReference>
<accession>A0A0N8GHA4</accession>
<dbReference type="GO" id="GO:0009252">
    <property type="term" value="P:peptidoglycan biosynthetic process"/>
    <property type="evidence" value="ECO:0007669"/>
    <property type="project" value="UniProtKB-UniRule"/>
</dbReference>
<sequence>MKALEEKKKIKETLMKKLLERQEEAKVIRKIVGLAILCLVIVIGGTAIGGYLYVNSALKPVDPDNTKPVKVDIPIGSGVSSIGKILEDKGIVKNSTVFKYYVKFNNEAGFQAGSYDLTPSMTLNEIVNSLKTGKVMRKAEFKITIPEGLQLDQIAEIIAEKSPYKKDEIEKKLNDKKWLGQLKQEYPELITDEIFKKEIKRPLEGYLYPATYPFYEKKPSLDTILKKMIAQTNEVLVQYQEAMAANDYTPHELLTLSSLIEEEATEKADRGKISSVFYNRMEEGMPLQTDPTVLYALGKHKDKTVYKDLEVDSPYNTYKVQGLPPGPIANAGLSSIEAALQPEDTEYYYFLAASNGSVYYSETLDEHNEKKAKYITNKEE</sequence>
<dbReference type="Proteomes" id="UP000050398">
    <property type="component" value="Unassembled WGS sequence"/>
</dbReference>
<dbReference type="InterPro" id="IPR003770">
    <property type="entry name" value="MLTG-like"/>
</dbReference>
<feature type="site" description="Important for catalytic activity" evidence="7">
    <location>
        <position position="263"/>
    </location>
</feature>
<reference evidence="8 9" key="1">
    <citation type="submission" date="2015-08" db="EMBL/GenBank/DDBJ databases">
        <title>Draft Genome Sequence of Bacillus vietnamensis UCD-SED5.</title>
        <authorList>
            <person name="Lee R.D."/>
            <person name="Jospin G."/>
            <person name="Lang J.M."/>
            <person name="Coil D.A."/>
            <person name="Eisen J.A."/>
        </authorList>
    </citation>
    <scope>NUCLEOTIDE SEQUENCE [LARGE SCALE GENOMIC DNA]</scope>
    <source>
        <strain evidence="8 9">UCD-SED5</strain>
    </source>
</reference>
<keyword evidence="6 7" id="KW-0961">Cell wall biogenesis/degradation</keyword>
<dbReference type="PANTHER" id="PTHR30518">
    <property type="entry name" value="ENDOLYTIC MUREIN TRANSGLYCOSYLASE"/>
    <property type="match status" value="1"/>
</dbReference>
<dbReference type="eggNOG" id="COG1559">
    <property type="taxonomic scope" value="Bacteria"/>
</dbReference>
<gene>
    <name evidence="7" type="primary">mltG</name>
    <name evidence="8" type="ORF">AM506_03115</name>
</gene>
<comment type="similarity">
    <text evidence="7">Belongs to the transglycosylase MltG family.</text>
</comment>
<dbReference type="EC" id="4.2.2.29" evidence="7"/>
<dbReference type="EMBL" id="LIXZ01000002">
    <property type="protein sequence ID" value="KPL60746.1"/>
    <property type="molecule type" value="Genomic_DNA"/>
</dbReference>
<dbReference type="Gene3D" id="3.30.1490.480">
    <property type="entry name" value="Endolytic murein transglycosylase"/>
    <property type="match status" value="1"/>
</dbReference>
<organism evidence="8 9">
    <name type="scientific">Rossellomorea vietnamensis</name>
    <dbReference type="NCBI Taxonomy" id="218284"/>
    <lineage>
        <taxon>Bacteria</taxon>
        <taxon>Bacillati</taxon>
        <taxon>Bacillota</taxon>
        <taxon>Bacilli</taxon>
        <taxon>Bacillales</taxon>
        <taxon>Bacillaceae</taxon>
        <taxon>Rossellomorea</taxon>
    </lineage>
</organism>
<dbReference type="OrthoDB" id="9814591at2"/>
<evidence type="ECO:0000256" key="7">
    <source>
        <dbReference type="HAMAP-Rule" id="MF_02065"/>
    </source>
</evidence>
<dbReference type="RefSeq" id="WP_060670745.1">
    <property type="nucleotide sequence ID" value="NZ_JBCNGU010000018.1"/>
</dbReference>
<dbReference type="NCBIfam" id="TIGR00247">
    <property type="entry name" value="endolytic transglycosylase MltG"/>
    <property type="match status" value="1"/>
</dbReference>
<keyword evidence="5 7" id="KW-0456">Lyase</keyword>
<dbReference type="Pfam" id="PF02618">
    <property type="entry name" value="YceG"/>
    <property type="match status" value="1"/>
</dbReference>
<name>A0A0N8GHA4_9BACI</name>
<comment type="function">
    <text evidence="7">Functions as a peptidoglycan terminase that cleaves nascent peptidoglycan strands endolytically to terminate their elongation.</text>
</comment>
<proteinExistence type="inferred from homology"/>
<evidence type="ECO:0000256" key="6">
    <source>
        <dbReference type="ARBA" id="ARBA00023316"/>
    </source>
</evidence>
<keyword evidence="4 7" id="KW-0472">Membrane</keyword>
<evidence type="ECO:0000313" key="8">
    <source>
        <dbReference type="EMBL" id="KPL60746.1"/>
    </source>
</evidence>
<dbReference type="PATRIC" id="fig|218284.4.peg.662"/>
<protein>
    <recommendedName>
        <fullName evidence="7">Endolytic murein transglycosylase</fullName>
        <ecNumber evidence="7">4.2.2.29</ecNumber>
    </recommendedName>
    <alternativeName>
        <fullName evidence="7">Peptidoglycan lytic transglycosylase</fullName>
    </alternativeName>
    <alternativeName>
        <fullName evidence="7">Peptidoglycan polymerization terminase</fullName>
    </alternativeName>
</protein>
<dbReference type="GO" id="GO:0005886">
    <property type="term" value="C:plasma membrane"/>
    <property type="evidence" value="ECO:0007669"/>
    <property type="project" value="UniProtKB-SubCell"/>
</dbReference>
<evidence type="ECO:0000256" key="2">
    <source>
        <dbReference type="ARBA" id="ARBA00022692"/>
    </source>
</evidence>
<evidence type="ECO:0000256" key="1">
    <source>
        <dbReference type="ARBA" id="ARBA00022475"/>
    </source>
</evidence>
<dbReference type="HAMAP" id="MF_02065">
    <property type="entry name" value="MltG"/>
    <property type="match status" value="1"/>
</dbReference>
<dbReference type="CDD" id="cd08010">
    <property type="entry name" value="MltG_like"/>
    <property type="match status" value="1"/>
</dbReference>
<evidence type="ECO:0000256" key="4">
    <source>
        <dbReference type="ARBA" id="ARBA00023136"/>
    </source>
</evidence>
<dbReference type="PANTHER" id="PTHR30518:SF2">
    <property type="entry name" value="ENDOLYTIC MUREIN TRANSGLYCOSYLASE"/>
    <property type="match status" value="1"/>
</dbReference>
<evidence type="ECO:0000256" key="5">
    <source>
        <dbReference type="ARBA" id="ARBA00023239"/>
    </source>
</evidence>
<keyword evidence="3 7" id="KW-1133">Transmembrane helix</keyword>
<feature type="transmembrane region" description="Helical" evidence="7">
    <location>
        <begin position="31"/>
        <end position="54"/>
    </location>
</feature>
<keyword evidence="1 7" id="KW-1003">Cell membrane</keyword>
<comment type="subcellular location">
    <subcellularLocation>
        <location evidence="7">Cell membrane</location>
        <topology evidence="7">Single-pass membrane protein</topology>
    </subcellularLocation>
</comment>